<evidence type="ECO:0000259" key="6">
    <source>
        <dbReference type="Pfam" id="PF16874"/>
    </source>
</evidence>
<keyword evidence="9" id="KW-1185">Reference proteome</keyword>
<dbReference type="InterPro" id="IPR038417">
    <property type="entry name" value="Alpga-gal_N_sf"/>
</dbReference>
<proteinExistence type="predicted"/>
<name>A0ABX0ZRR3_9ACTN</name>
<feature type="compositionally biased region" description="Gly residues" evidence="5">
    <location>
        <begin position="112"/>
        <end position="142"/>
    </location>
</feature>
<dbReference type="SUPFAM" id="SSF51445">
    <property type="entry name" value="(Trans)glycosidases"/>
    <property type="match status" value="1"/>
</dbReference>
<evidence type="ECO:0000256" key="2">
    <source>
        <dbReference type="ARBA" id="ARBA00012755"/>
    </source>
</evidence>
<dbReference type="InterPro" id="IPR017853">
    <property type="entry name" value="GH"/>
</dbReference>
<evidence type="ECO:0000313" key="9">
    <source>
        <dbReference type="Proteomes" id="UP000734511"/>
    </source>
</evidence>
<feature type="region of interest" description="Disordered" evidence="5">
    <location>
        <begin position="50"/>
        <end position="89"/>
    </location>
</feature>
<evidence type="ECO:0000259" key="7">
    <source>
        <dbReference type="Pfam" id="PF16875"/>
    </source>
</evidence>
<dbReference type="EMBL" id="JAATEJ010000008">
    <property type="protein sequence ID" value="NJP44296.1"/>
    <property type="molecule type" value="Genomic_DNA"/>
</dbReference>
<organism evidence="8 9">
    <name type="scientific">Actinacidiphila epipremni</name>
    <dbReference type="NCBI Taxonomy" id="2053013"/>
    <lineage>
        <taxon>Bacteria</taxon>
        <taxon>Bacillati</taxon>
        <taxon>Actinomycetota</taxon>
        <taxon>Actinomycetes</taxon>
        <taxon>Kitasatosporales</taxon>
        <taxon>Streptomycetaceae</taxon>
        <taxon>Actinacidiphila</taxon>
    </lineage>
</organism>
<dbReference type="InterPro" id="IPR013785">
    <property type="entry name" value="Aldolase_TIM"/>
</dbReference>
<dbReference type="Pfam" id="PF16875">
    <property type="entry name" value="Glyco_hydro_36N"/>
    <property type="match status" value="1"/>
</dbReference>
<evidence type="ECO:0000256" key="4">
    <source>
        <dbReference type="ARBA" id="ARBA00023295"/>
    </source>
</evidence>
<evidence type="ECO:0000256" key="1">
    <source>
        <dbReference type="ARBA" id="ARBA00001255"/>
    </source>
</evidence>
<evidence type="ECO:0000256" key="3">
    <source>
        <dbReference type="ARBA" id="ARBA00022801"/>
    </source>
</evidence>
<comment type="catalytic activity">
    <reaction evidence="1">
        <text>Hydrolysis of terminal, non-reducing alpha-D-galactose residues in alpha-D-galactosides, including galactose oligosaccharides, galactomannans and galactolipids.</text>
        <dbReference type="EC" id="3.2.1.22"/>
    </reaction>
</comment>
<dbReference type="InterPro" id="IPR002252">
    <property type="entry name" value="Glyco_hydro_36"/>
</dbReference>
<dbReference type="Pfam" id="PF16874">
    <property type="entry name" value="Glyco_hydro_36C"/>
    <property type="match status" value="1"/>
</dbReference>
<dbReference type="CDD" id="cd14791">
    <property type="entry name" value="GH36"/>
    <property type="match status" value="1"/>
</dbReference>
<evidence type="ECO:0000313" key="8">
    <source>
        <dbReference type="EMBL" id="NJP44296.1"/>
    </source>
</evidence>
<accession>A0ABX0ZRR3</accession>
<reference evidence="8 9" key="1">
    <citation type="submission" date="2020-03" db="EMBL/GenBank/DDBJ databases">
        <title>WGS of actinomycetes isolated from Thailand.</title>
        <authorList>
            <person name="Thawai C."/>
        </authorList>
    </citation>
    <scope>NUCLEOTIDE SEQUENCE [LARGE SCALE GENOMIC DNA]</scope>
    <source>
        <strain evidence="8 9">PRB2-1</strain>
    </source>
</reference>
<sequence length="763" mass="79683">MIETGGSGRLWLLTGPAGGYALHLTERDELLHLHWGARIALSDAEALAADPLPGERPGESALDGHGEYPLDTDPRAVRPALSVRPGDPRGPEWCFEEYEIVTGGQARAGEGAPRGGGQGGAREGQQGGGQKGRQEGGQGGGGEELRLHFHDSRHHLDLTLHYRIRPGSDVVERWSSVTHVPGGPGGRLELLRADAATWSLPYRDGWRLSRLHGRWGAESRLVRAPLPPGEQLLAGHGHAGQRHLPWFALDAGDAGEEHGEVWTGALGWSGPWRIALSHLPGGLLQVGGGADGGDPGLAVLEPGARYTSPVFAALWTAGGFGAASRAWHAHQLAHMVPDARAVRPVAYHAGPVGGRGAAFGTQAPAAGGSYGGGAPAGPYRGERRHRELARRAAAMGVELFVVDDGPPGARLNDAAGHGDREPGAAALPDGLKPLSDEVHALDMRFGVRVDAETVGPDSDLCRAHPEWITRAPGGRAAGRPGRLLLDLARADVRDHLAGTLGALLHGAPVDHLVWESGHHGAGPGLPGEPGERCPAPPGTAHVAGLYALMDRLRADHPGVTVESSAGGGRVDLGMLERTGVLAASRNSDALDRLHIQHGFGQLLPARALATWVTGGPAPGPNHRRSSLRFRFVSAMSGALGIGGDLLAWGAEECAEAASWIALHASVRPVVQAGALYRLRPPGDGGLTAVQYVLGPDTVVLAWLPAQGFGTPVPPLRLRGLDRGASYRDMATGVVQRGAVLAERGLRTTLAGDLDAAVFHLRRV</sequence>
<dbReference type="Proteomes" id="UP000734511">
    <property type="component" value="Unassembled WGS sequence"/>
</dbReference>
<dbReference type="InterPro" id="IPR013780">
    <property type="entry name" value="Glyco_hydro_b"/>
</dbReference>
<feature type="compositionally biased region" description="Basic and acidic residues" evidence="5">
    <location>
        <begin position="56"/>
        <end position="76"/>
    </location>
</feature>
<dbReference type="Pfam" id="PF02065">
    <property type="entry name" value="Melibiase"/>
    <property type="match status" value="1"/>
</dbReference>
<dbReference type="RefSeq" id="WP_167983167.1">
    <property type="nucleotide sequence ID" value="NZ_JAATEJ010000008.1"/>
</dbReference>
<dbReference type="EC" id="3.2.1.22" evidence="2"/>
<feature type="domain" description="Glycosyl hydrolase family 36 C-terminal" evidence="6">
    <location>
        <begin position="695"/>
        <end position="760"/>
    </location>
</feature>
<keyword evidence="3" id="KW-0378">Hydrolase</keyword>
<comment type="caution">
    <text evidence="8">The sequence shown here is derived from an EMBL/GenBank/DDBJ whole genome shotgun (WGS) entry which is preliminary data.</text>
</comment>
<gene>
    <name evidence="8" type="ORF">HCN08_12930</name>
</gene>
<dbReference type="Gene3D" id="2.60.40.1180">
    <property type="entry name" value="Golgi alpha-mannosidase II"/>
    <property type="match status" value="1"/>
</dbReference>
<dbReference type="PRINTS" id="PR00743">
    <property type="entry name" value="GLHYDRLASE36"/>
</dbReference>
<dbReference type="Gene3D" id="2.70.98.60">
    <property type="entry name" value="alpha-galactosidase from lactobacil brevis"/>
    <property type="match status" value="1"/>
</dbReference>
<feature type="domain" description="Glycosyl hydrolase family 36 N-terminal" evidence="7">
    <location>
        <begin position="29"/>
        <end position="296"/>
    </location>
</feature>
<feature type="region of interest" description="Disordered" evidence="5">
    <location>
        <begin position="104"/>
        <end position="145"/>
    </location>
</feature>
<evidence type="ECO:0000256" key="5">
    <source>
        <dbReference type="SAM" id="MobiDB-lite"/>
    </source>
</evidence>
<protein>
    <recommendedName>
        <fullName evidence="2">alpha-galactosidase</fullName>
        <ecNumber evidence="2">3.2.1.22</ecNumber>
    </recommendedName>
</protein>
<dbReference type="InterPro" id="IPR031705">
    <property type="entry name" value="Glyco_hydro_36_C"/>
</dbReference>
<dbReference type="InterPro" id="IPR031704">
    <property type="entry name" value="Glyco_hydro_36_N"/>
</dbReference>
<dbReference type="Gene3D" id="3.20.20.70">
    <property type="entry name" value="Aldolase class I"/>
    <property type="match status" value="1"/>
</dbReference>
<keyword evidence="4" id="KW-0326">Glycosidase</keyword>